<evidence type="ECO:0000256" key="6">
    <source>
        <dbReference type="ARBA" id="ARBA00022801"/>
    </source>
</evidence>
<keyword evidence="8 11" id="KW-1133">Transmembrane helix</keyword>
<dbReference type="Pfam" id="PF01435">
    <property type="entry name" value="Peptidase_M48"/>
    <property type="match status" value="1"/>
</dbReference>
<dbReference type="GO" id="GO:0006508">
    <property type="term" value="P:proteolysis"/>
    <property type="evidence" value="ECO:0007669"/>
    <property type="project" value="UniProtKB-KW"/>
</dbReference>
<evidence type="ECO:0000256" key="11">
    <source>
        <dbReference type="SAM" id="Phobius"/>
    </source>
</evidence>
<feature type="transmembrane region" description="Helical" evidence="11">
    <location>
        <begin position="58"/>
        <end position="76"/>
    </location>
</feature>
<dbReference type="STRING" id="1399968.CI15_27540"/>
<evidence type="ECO:0000256" key="8">
    <source>
        <dbReference type="ARBA" id="ARBA00022989"/>
    </source>
</evidence>
<proteinExistence type="predicted"/>
<dbReference type="RefSeq" id="WP_062134044.1">
    <property type="nucleotide sequence ID" value="NZ_LRBG01000037.1"/>
</dbReference>
<keyword evidence="4 11" id="KW-0812">Transmembrane</keyword>
<reference evidence="13 14" key="1">
    <citation type="journal article" date="2015" name="Int. J. Syst. Evol. Microbiol.">
        <title>Burkholderia monticola sp. nov., isolated from mountain soil.</title>
        <authorList>
            <person name="Baek I."/>
            <person name="Seo B."/>
            <person name="Lee I."/>
            <person name="Yi H."/>
            <person name="Chun J."/>
        </authorList>
    </citation>
    <scope>NUCLEOTIDE SEQUENCE [LARGE SCALE GENOMIC DNA]</scope>
    <source>
        <strain evidence="13 14">JC2948</strain>
    </source>
</reference>
<comment type="caution">
    <text evidence="13">The sequence shown here is derived from an EMBL/GenBank/DDBJ whole genome shotgun (WGS) entry which is preliminary data.</text>
</comment>
<evidence type="ECO:0000256" key="5">
    <source>
        <dbReference type="ARBA" id="ARBA00022723"/>
    </source>
</evidence>
<organism evidence="13 14">
    <name type="scientific">Paraburkholderia monticola</name>
    <dbReference type="NCBI Taxonomy" id="1399968"/>
    <lineage>
        <taxon>Bacteria</taxon>
        <taxon>Pseudomonadati</taxon>
        <taxon>Pseudomonadota</taxon>
        <taxon>Betaproteobacteria</taxon>
        <taxon>Burkholderiales</taxon>
        <taxon>Burkholderiaceae</taxon>
        <taxon>Paraburkholderia</taxon>
    </lineage>
</organism>
<evidence type="ECO:0000256" key="4">
    <source>
        <dbReference type="ARBA" id="ARBA00022692"/>
    </source>
</evidence>
<feature type="transmembrane region" description="Helical" evidence="11">
    <location>
        <begin position="182"/>
        <end position="203"/>
    </location>
</feature>
<accession>A0A149PGT2</accession>
<evidence type="ECO:0000256" key="1">
    <source>
        <dbReference type="ARBA" id="ARBA00001947"/>
    </source>
</evidence>
<comment type="cofactor">
    <cofactor evidence="1">
        <name>Zn(2+)</name>
        <dbReference type="ChEBI" id="CHEBI:29105"/>
    </cofactor>
</comment>
<keyword evidence="3" id="KW-0645">Protease</keyword>
<dbReference type="AlphaFoldDB" id="A0A149PGT2"/>
<evidence type="ECO:0000256" key="9">
    <source>
        <dbReference type="ARBA" id="ARBA00023049"/>
    </source>
</evidence>
<keyword evidence="7" id="KW-0862">Zinc</keyword>
<protein>
    <submittedName>
        <fullName evidence="13">Peptidase M48</fullName>
    </submittedName>
</protein>
<dbReference type="EMBL" id="LRBG01000037">
    <property type="protein sequence ID" value="KXU84234.1"/>
    <property type="molecule type" value="Genomic_DNA"/>
</dbReference>
<dbReference type="Proteomes" id="UP000075613">
    <property type="component" value="Unassembled WGS sequence"/>
</dbReference>
<gene>
    <name evidence="13" type="ORF">CI15_27540</name>
</gene>
<keyword evidence="14" id="KW-1185">Reference proteome</keyword>
<sequence>MATDFFQQQDSARRKTVQLVVYFVLAIAILIVLVYALLLGLGVYGGVKPVSAWWQPELLLLVAAGVGILVGGASVFKVAQLASGGQTVALMMGGKEVPGTTTDAREKRLLNVVEEMALAAGVPVPPVYVLEEPGINAFAAGYTSGDAVVAVSRGALDYLTRDELQGVVAHEFSHILNGDMRLNIRLIGLIFGIMALSIIGRMLVLTSGRRASSREDPRARIALMLLGVAVIVLGLVGAFFGRLIMAAVSRQREYLADASAVQFTRNPDGIGGALKKIGGLAEGSRIKNPQAAEAGHMFFANAFAGGGLAGLLATHPPLVERIRQLDPQFDGQFPEVRPVGAEREEPEGPRSGRVPPFGGMPGFPGLPQVPAPVLVLAGDAASRIGHVDPEEIGYAQALHESVPDLLRIAAQEPFSARALVYALLVDPRADLRDLQLTQLKAGAEPQDFAETVRLVRPVHALPDTHRLPLLDLAMPALRQMSPRQHRAFRAQVEALMIADQRLSLFEYALRCVLHRHLDAQFLPQRPARPVHNSPQKLAQPVATVLALVAWEGQPQSDAAAQAFDMGMRSYMGGDHTYRLPTREECSLADFDAALQTLNQSVPAIKRRIVIACTACILANQQVAVREAELLRAICDTLDCPLPPLVVGESEGQSQLKTMEGA</sequence>
<keyword evidence="10 11" id="KW-0472">Membrane</keyword>
<keyword evidence="2" id="KW-1003">Cell membrane</keyword>
<dbReference type="GO" id="GO:0004222">
    <property type="term" value="F:metalloendopeptidase activity"/>
    <property type="evidence" value="ECO:0007669"/>
    <property type="project" value="InterPro"/>
</dbReference>
<keyword evidence="9" id="KW-0482">Metalloprotease</keyword>
<evidence type="ECO:0000313" key="14">
    <source>
        <dbReference type="Proteomes" id="UP000075613"/>
    </source>
</evidence>
<name>A0A149PGT2_9BURK</name>
<dbReference type="OrthoDB" id="15218at2"/>
<feature type="domain" description="Peptidase M48" evidence="12">
    <location>
        <begin position="104"/>
        <end position="326"/>
    </location>
</feature>
<evidence type="ECO:0000313" key="13">
    <source>
        <dbReference type="EMBL" id="KXU84234.1"/>
    </source>
</evidence>
<feature type="transmembrane region" description="Helical" evidence="11">
    <location>
        <begin position="20"/>
        <end position="46"/>
    </location>
</feature>
<evidence type="ECO:0000256" key="2">
    <source>
        <dbReference type="ARBA" id="ARBA00022475"/>
    </source>
</evidence>
<evidence type="ECO:0000259" key="12">
    <source>
        <dbReference type="Pfam" id="PF01435"/>
    </source>
</evidence>
<dbReference type="InterPro" id="IPR050083">
    <property type="entry name" value="HtpX_protease"/>
</dbReference>
<keyword evidence="6" id="KW-0378">Hydrolase</keyword>
<feature type="transmembrane region" description="Helical" evidence="11">
    <location>
        <begin position="223"/>
        <end position="245"/>
    </location>
</feature>
<dbReference type="PANTHER" id="PTHR43221">
    <property type="entry name" value="PROTEASE HTPX"/>
    <property type="match status" value="1"/>
</dbReference>
<evidence type="ECO:0000256" key="3">
    <source>
        <dbReference type="ARBA" id="ARBA00022670"/>
    </source>
</evidence>
<dbReference type="PANTHER" id="PTHR43221:SF2">
    <property type="entry name" value="PROTEASE HTPX HOMOLOG"/>
    <property type="match status" value="1"/>
</dbReference>
<evidence type="ECO:0000256" key="7">
    <source>
        <dbReference type="ARBA" id="ARBA00022833"/>
    </source>
</evidence>
<dbReference type="Gene3D" id="3.30.2010.10">
    <property type="entry name" value="Metalloproteases ('zincins'), catalytic domain"/>
    <property type="match status" value="1"/>
</dbReference>
<dbReference type="CDD" id="cd07340">
    <property type="entry name" value="M48B_Htpx_like"/>
    <property type="match status" value="1"/>
</dbReference>
<dbReference type="GO" id="GO:0046872">
    <property type="term" value="F:metal ion binding"/>
    <property type="evidence" value="ECO:0007669"/>
    <property type="project" value="UniProtKB-KW"/>
</dbReference>
<evidence type="ECO:0000256" key="10">
    <source>
        <dbReference type="ARBA" id="ARBA00023136"/>
    </source>
</evidence>
<keyword evidence="5" id="KW-0479">Metal-binding</keyword>
<dbReference type="InterPro" id="IPR001915">
    <property type="entry name" value="Peptidase_M48"/>
</dbReference>